<evidence type="ECO:0000259" key="7">
    <source>
        <dbReference type="PROSITE" id="PS50164"/>
    </source>
</evidence>
<dbReference type="AlphaFoldDB" id="A0A2M8G1T3"/>
<dbReference type="InterPro" id="IPR001943">
    <property type="entry name" value="UVR_dom"/>
</dbReference>
<sequence length="432" mass="49495">MLTPKDKTNILPTTPGIYQFYDRTGKILYIGKAKNLRSRVKSYFLRAEELTESRSTAIYQMVQKIKRIKTTSTDSELEAVLLEAELIKKVQPKYNIRQKDDKSFSVIEISRDEIPCLEIKRARNVDKSAEFAGQARTGAEYFGPYPSAEILKRALRILRKIFPYANCSKTKFQRQQKICKTCLYADINLCPAPCEKSSVPDCKKQVGYLKDFLSGKKKKIIRELSAEMKVLSRNRKYEEAAVIRDKLSAIEHLNRYSVGIKDSFLDFQNLAIFPRIEAYDISNIGGEFAVGAMTVTTLGRIDKSEYRKFKIRSVMGANDLAMTAQILERRFKNSWPEPNLIVIDGGIGQLNIARHVIKDIKLDIPIVAIAKGKSRKKDEFRFSTGEVAKIFQKKPELRNLLIQARNEAHRFSRSYYRGLHRKATINEPKTTA</sequence>
<dbReference type="SUPFAM" id="SSF82771">
    <property type="entry name" value="GIY-YIG endonuclease"/>
    <property type="match status" value="1"/>
</dbReference>
<evidence type="ECO:0008006" key="11">
    <source>
        <dbReference type="Google" id="ProtNLM"/>
    </source>
</evidence>
<proteinExistence type="predicted"/>
<evidence type="ECO:0000259" key="8">
    <source>
        <dbReference type="PROSITE" id="PS50165"/>
    </source>
</evidence>
<dbReference type="InterPro" id="IPR000305">
    <property type="entry name" value="GIY-YIG_endonuc"/>
</dbReference>
<dbReference type="PROSITE" id="PS50165">
    <property type="entry name" value="UVRC"/>
    <property type="match status" value="1"/>
</dbReference>
<dbReference type="InterPro" id="IPR047296">
    <property type="entry name" value="GIY-YIG_UvrC_Cho"/>
</dbReference>
<reference evidence="10" key="1">
    <citation type="submission" date="2017-09" db="EMBL/GenBank/DDBJ databases">
        <title>Depth-based differentiation of microbial function through sediment-hosted aquifers and enrichment of novel symbionts in the deep terrestrial subsurface.</title>
        <authorList>
            <person name="Probst A.J."/>
            <person name="Ladd B."/>
            <person name="Jarett J.K."/>
            <person name="Geller-Mcgrath D.E."/>
            <person name="Sieber C.M.K."/>
            <person name="Emerson J.B."/>
            <person name="Anantharaman K."/>
            <person name="Thomas B.C."/>
            <person name="Malmstrom R."/>
            <person name="Stieglmeier M."/>
            <person name="Klingl A."/>
            <person name="Woyke T."/>
            <person name="Ryan C.M."/>
            <person name="Banfield J.F."/>
        </authorList>
    </citation>
    <scope>NUCLEOTIDE SEQUENCE [LARGE SCALE GENOMIC DNA]</scope>
</reference>
<dbReference type="Proteomes" id="UP000230051">
    <property type="component" value="Unassembled WGS sequence"/>
</dbReference>
<dbReference type="PANTHER" id="PTHR30562:SF1">
    <property type="entry name" value="UVRABC SYSTEM PROTEIN C"/>
    <property type="match status" value="1"/>
</dbReference>
<dbReference type="Gene3D" id="4.10.860.10">
    <property type="entry name" value="UVR domain"/>
    <property type="match status" value="1"/>
</dbReference>
<dbReference type="InterPro" id="IPR036876">
    <property type="entry name" value="UVR_dom_sf"/>
</dbReference>
<evidence type="ECO:0000259" key="6">
    <source>
        <dbReference type="PROSITE" id="PS50151"/>
    </source>
</evidence>
<dbReference type="InterPro" id="IPR050066">
    <property type="entry name" value="UvrABC_protein_C"/>
</dbReference>
<dbReference type="Pfam" id="PF02151">
    <property type="entry name" value="UVR"/>
    <property type="match status" value="1"/>
</dbReference>
<keyword evidence="1" id="KW-0963">Cytoplasm</keyword>
<dbReference type="InterPro" id="IPR035901">
    <property type="entry name" value="GIY-YIG_endonuc_sf"/>
</dbReference>
<evidence type="ECO:0000256" key="3">
    <source>
        <dbReference type="ARBA" id="ARBA00022769"/>
    </source>
</evidence>
<dbReference type="SUPFAM" id="SSF46600">
    <property type="entry name" value="C-terminal UvrC-binding domain of UvrB"/>
    <property type="match status" value="1"/>
</dbReference>
<dbReference type="InterPro" id="IPR001162">
    <property type="entry name" value="UvrC_RNase_H_dom"/>
</dbReference>
<dbReference type="SMART" id="SM00465">
    <property type="entry name" value="GIYc"/>
    <property type="match status" value="1"/>
</dbReference>
<feature type="domain" description="UVR" evidence="6">
    <location>
        <begin position="218"/>
        <end position="253"/>
    </location>
</feature>
<dbReference type="PROSITE" id="PS50151">
    <property type="entry name" value="UVR"/>
    <property type="match status" value="1"/>
</dbReference>
<feature type="domain" description="UvrC family homology region profile" evidence="8">
    <location>
        <begin position="209"/>
        <end position="357"/>
    </location>
</feature>
<dbReference type="Pfam" id="PF08459">
    <property type="entry name" value="UvrC_RNaseH_dom"/>
    <property type="match status" value="1"/>
</dbReference>
<dbReference type="CDD" id="cd10434">
    <property type="entry name" value="GIY-YIG_UvrC_Cho"/>
    <property type="match status" value="1"/>
</dbReference>
<dbReference type="GO" id="GO:0006289">
    <property type="term" value="P:nucleotide-excision repair"/>
    <property type="evidence" value="ECO:0007669"/>
    <property type="project" value="InterPro"/>
</dbReference>
<evidence type="ECO:0000313" key="9">
    <source>
        <dbReference type="EMBL" id="PJC65613.1"/>
    </source>
</evidence>
<protein>
    <recommendedName>
        <fullName evidence="11">Excinuclease ABC subunit C</fullName>
    </recommendedName>
</protein>
<evidence type="ECO:0000256" key="4">
    <source>
        <dbReference type="ARBA" id="ARBA00022881"/>
    </source>
</evidence>
<dbReference type="GO" id="GO:0009380">
    <property type="term" value="C:excinuclease repair complex"/>
    <property type="evidence" value="ECO:0007669"/>
    <property type="project" value="TreeGrafter"/>
</dbReference>
<dbReference type="FunFam" id="3.40.1440.10:FF:000001">
    <property type="entry name" value="UvrABC system protein C"/>
    <property type="match status" value="1"/>
</dbReference>
<gene>
    <name evidence="9" type="ORF">CO019_01790</name>
</gene>
<evidence type="ECO:0000256" key="2">
    <source>
        <dbReference type="ARBA" id="ARBA00022763"/>
    </source>
</evidence>
<name>A0A2M8G1T3_9BACT</name>
<evidence type="ECO:0000256" key="1">
    <source>
        <dbReference type="ARBA" id="ARBA00022490"/>
    </source>
</evidence>
<dbReference type="Gene3D" id="3.40.1440.10">
    <property type="entry name" value="GIY-YIG endonuclease"/>
    <property type="match status" value="1"/>
</dbReference>
<feature type="domain" description="GIY-YIG" evidence="7">
    <location>
        <begin position="13"/>
        <end position="96"/>
    </location>
</feature>
<accession>A0A2M8G1T3</accession>
<dbReference type="EMBL" id="PFQW01000042">
    <property type="protein sequence ID" value="PJC65613.1"/>
    <property type="molecule type" value="Genomic_DNA"/>
</dbReference>
<dbReference type="Gene3D" id="3.30.420.340">
    <property type="entry name" value="UvrC, RNAse H endonuclease domain"/>
    <property type="match status" value="1"/>
</dbReference>
<dbReference type="PANTHER" id="PTHR30562">
    <property type="entry name" value="UVRC/OXIDOREDUCTASE"/>
    <property type="match status" value="1"/>
</dbReference>
<organism evidence="9 10">
    <name type="scientific">Candidatus Berkelbacteria bacterium CG_4_9_14_0_2_um_filter_42_30</name>
    <dbReference type="NCBI Taxonomy" id="1974506"/>
    <lineage>
        <taxon>Bacteria</taxon>
        <taxon>Candidatus Berkelbacteria</taxon>
    </lineage>
</organism>
<comment type="caution">
    <text evidence="9">The sequence shown here is derived from an EMBL/GenBank/DDBJ whole genome shotgun (WGS) entry which is preliminary data.</text>
</comment>
<dbReference type="InterPro" id="IPR038476">
    <property type="entry name" value="UvrC_RNase_H_dom_sf"/>
</dbReference>
<keyword evidence="2" id="KW-0227">DNA damage</keyword>
<keyword evidence="5" id="KW-0234">DNA repair</keyword>
<evidence type="ECO:0000256" key="5">
    <source>
        <dbReference type="ARBA" id="ARBA00023204"/>
    </source>
</evidence>
<keyword evidence="4" id="KW-0267">Excision nuclease</keyword>
<dbReference type="PROSITE" id="PS50164">
    <property type="entry name" value="GIY_YIG"/>
    <property type="match status" value="1"/>
</dbReference>
<dbReference type="GO" id="GO:0009381">
    <property type="term" value="F:excinuclease ABC activity"/>
    <property type="evidence" value="ECO:0007669"/>
    <property type="project" value="InterPro"/>
</dbReference>
<dbReference type="Pfam" id="PF01541">
    <property type="entry name" value="GIY-YIG"/>
    <property type="match status" value="1"/>
</dbReference>
<keyword evidence="3" id="KW-0228">DNA excision</keyword>
<evidence type="ECO:0000313" key="10">
    <source>
        <dbReference type="Proteomes" id="UP000230051"/>
    </source>
</evidence>